<proteinExistence type="predicted"/>
<sequence>MKELQNAYHKALEANCCSGAAPTRCWFYKDPTTTVKATVDTLVARVPVESGPNQEEEILDKDVEEEGGPEAEHDSEVRAAHSPELFSTLEEASQSQLSDVGEAQTGEEAPDRTFGTQPPPLLSPAERLRRIRKQPGRTEEDFLHEVMMHSVAEKQELKEWRDSEKRDQKKNATRQKEAMEQLLNIMEHQADTLQRHVMRIRAYFLLLALPKNRGGESPPVPVRNAPMCTGPRAQFGPVYASRQTTFTLEKPGLY</sequence>
<feature type="compositionally biased region" description="Acidic residues" evidence="1">
    <location>
        <begin position="54"/>
        <end position="69"/>
    </location>
</feature>
<protein>
    <submittedName>
        <fullName evidence="2">Uncharacterized protein</fullName>
    </submittedName>
</protein>
<feature type="region of interest" description="Disordered" evidence="1">
    <location>
        <begin position="90"/>
        <end position="128"/>
    </location>
</feature>
<feature type="region of interest" description="Disordered" evidence="1">
    <location>
        <begin position="47"/>
        <end position="78"/>
    </location>
</feature>
<dbReference type="AlphaFoldDB" id="M7CIQ5"/>
<dbReference type="EMBL" id="KB503068">
    <property type="protein sequence ID" value="EMP40857.1"/>
    <property type="molecule type" value="Genomic_DNA"/>
</dbReference>
<organism evidence="2 3">
    <name type="scientific">Chelonia mydas</name>
    <name type="common">Green sea-turtle</name>
    <name type="synonym">Chelonia agassizi</name>
    <dbReference type="NCBI Taxonomy" id="8469"/>
    <lineage>
        <taxon>Eukaryota</taxon>
        <taxon>Metazoa</taxon>
        <taxon>Chordata</taxon>
        <taxon>Craniata</taxon>
        <taxon>Vertebrata</taxon>
        <taxon>Euteleostomi</taxon>
        <taxon>Archelosauria</taxon>
        <taxon>Testudinata</taxon>
        <taxon>Testudines</taxon>
        <taxon>Cryptodira</taxon>
        <taxon>Durocryptodira</taxon>
        <taxon>Americhelydia</taxon>
        <taxon>Chelonioidea</taxon>
        <taxon>Cheloniidae</taxon>
        <taxon>Chelonia</taxon>
    </lineage>
</organism>
<feature type="region of interest" description="Disordered" evidence="1">
    <location>
        <begin position="154"/>
        <end position="175"/>
    </location>
</feature>
<evidence type="ECO:0000313" key="3">
    <source>
        <dbReference type="Proteomes" id="UP000031443"/>
    </source>
</evidence>
<evidence type="ECO:0000313" key="2">
    <source>
        <dbReference type="EMBL" id="EMP40857.1"/>
    </source>
</evidence>
<evidence type="ECO:0000256" key="1">
    <source>
        <dbReference type="SAM" id="MobiDB-lite"/>
    </source>
</evidence>
<dbReference type="Proteomes" id="UP000031443">
    <property type="component" value="Unassembled WGS sequence"/>
</dbReference>
<name>M7CIQ5_CHEMY</name>
<reference evidence="3" key="1">
    <citation type="journal article" date="2013" name="Nat. Genet.">
        <title>The draft genomes of soft-shell turtle and green sea turtle yield insights into the development and evolution of the turtle-specific body plan.</title>
        <authorList>
            <person name="Wang Z."/>
            <person name="Pascual-Anaya J."/>
            <person name="Zadissa A."/>
            <person name="Li W."/>
            <person name="Niimura Y."/>
            <person name="Huang Z."/>
            <person name="Li C."/>
            <person name="White S."/>
            <person name="Xiong Z."/>
            <person name="Fang D."/>
            <person name="Wang B."/>
            <person name="Ming Y."/>
            <person name="Chen Y."/>
            <person name="Zheng Y."/>
            <person name="Kuraku S."/>
            <person name="Pignatelli M."/>
            <person name="Herrero J."/>
            <person name="Beal K."/>
            <person name="Nozawa M."/>
            <person name="Li Q."/>
            <person name="Wang J."/>
            <person name="Zhang H."/>
            <person name="Yu L."/>
            <person name="Shigenobu S."/>
            <person name="Wang J."/>
            <person name="Liu J."/>
            <person name="Flicek P."/>
            <person name="Searle S."/>
            <person name="Wang J."/>
            <person name="Kuratani S."/>
            <person name="Yin Y."/>
            <person name="Aken B."/>
            <person name="Zhang G."/>
            <person name="Irie N."/>
        </authorList>
    </citation>
    <scope>NUCLEOTIDE SEQUENCE [LARGE SCALE GENOMIC DNA]</scope>
</reference>
<accession>M7CIQ5</accession>
<keyword evidence="3" id="KW-1185">Reference proteome</keyword>
<gene>
    <name evidence="2" type="ORF">UY3_01983</name>
</gene>